<feature type="non-terminal residue" evidence="1">
    <location>
        <position position="170"/>
    </location>
</feature>
<organism evidence="1 2">
    <name type="scientific">Haematococcus lacustris</name>
    <name type="common">Green alga</name>
    <name type="synonym">Haematococcus pluvialis</name>
    <dbReference type="NCBI Taxonomy" id="44745"/>
    <lineage>
        <taxon>Eukaryota</taxon>
        <taxon>Viridiplantae</taxon>
        <taxon>Chlorophyta</taxon>
        <taxon>core chlorophytes</taxon>
        <taxon>Chlorophyceae</taxon>
        <taxon>CS clade</taxon>
        <taxon>Chlamydomonadales</taxon>
        <taxon>Haematococcaceae</taxon>
        <taxon>Haematococcus</taxon>
    </lineage>
</organism>
<gene>
    <name evidence="1" type="ORF">HaLaN_17424</name>
</gene>
<dbReference type="AlphaFoldDB" id="A0A699ZDW6"/>
<keyword evidence="2" id="KW-1185">Reference proteome</keyword>
<evidence type="ECO:0000313" key="2">
    <source>
        <dbReference type="Proteomes" id="UP000485058"/>
    </source>
</evidence>
<dbReference type="EMBL" id="BLLF01001614">
    <property type="protein sequence ID" value="GFH20321.1"/>
    <property type="molecule type" value="Genomic_DNA"/>
</dbReference>
<evidence type="ECO:0000313" key="1">
    <source>
        <dbReference type="EMBL" id="GFH20321.1"/>
    </source>
</evidence>
<sequence>MAVFMPLETWLDFLEAYAEQVKHMLGQAPEELQRATLGTAGTALTTLRSLGMDHTACKQLVVEGMPVVKRIEVCGSRGGKPNKKVQVMDCGQLPGRLEVLKRIQLEKEEAAANRANPLQLDVDAEARKRLAELKAQLQSKAGEPAVLEQLELEPDAATAGGVMQGGRVSW</sequence>
<comment type="caution">
    <text evidence="1">The sequence shown here is derived from an EMBL/GenBank/DDBJ whole genome shotgun (WGS) entry which is preliminary data.</text>
</comment>
<feature type="non-terminal residue" evidence="1">
    <location>
        <position position="1"/>
    </location>
</feature>
<name>A0A699ZDW6_HAELA</name>
<proteinExistence type="predicted"/>
<dbReference type="InterPro" id="IPR029000">
    <property type="entry name" value="Cyclophilin-like_dom_sf"/>
</dbReference>
<reference evidence="1 2" key="1">
    <citation type="submission" date="2020-02" db="EMBL/GenBank/DDBJ databases">
        <title>Draft genome sequence of Haematococcus lacustris strain NIES-144.</title>
        <authorList>
            <person name="Morimoto D."/>
            <person name="Nakagawa S."/>
            <person name="Yoshida T."/>
            <person name="Sawayama S."/>
        </authorList>
    </citation>
    <scope>NUCLEOTIDE SEQUENCE [LARGE SCALE GENOMIC DNA]</scope>
    <source>
        <strain evidence="1 2">NIES-144</strain>
    </source>
</reference>
<protein>
    <submittedName>
        <fullName evidence="1">PPIase cyclophilin-type domain-containing protein</fullName>
    </submittedName>
</protein>
<dbReference type="SUPFAM" id="SSF50891">
    <property type="entry name" value="Cyclophilin-like"/>
    <property type="match status" value="1"/>
</dbReference>
<dbReference type="Proteomes" id="UP000485058">
    <property type="component" value="Unassembled WGS sequence"/>
</dbReference>
<accession>A0A699ZDW6</accession>